<dbReference type="SUPFAM" id="SSF48230">
    <property type="entry name" value="Chondroitin AC/alginate lyase"/>
    <property type="match status" value="1"/>
</dbReference>
<gene>
    <name evidence="4" type="ORF">FHS59_000759</name>
</gene>
<protein>
    <recommendedName>
        <fullName evidence="3">Alginate lyase domain-containing protein</fullName>
    </recommendedName>
</protein>
<dbReference type="EMBL" id="JACIJO010000001">
    <property type="protein sequence ID" value="MBB6325144.1"/>
    <property type="molecule type" value="Genomic_DNA"/>
</dbReference>
<dbReference type="GO" id="GO:0042597">
    <property type="term" value="C:periplasmic space"/>
    <property type="evidence" value="ECO:0007669"/>
    <property type="project" value="InterPro"/>
</dbReference>
<reference evidence="4 5" key="1">
    <citation type="submission" date="2020-08" db="EMBL/GenBank/DDBJ databases">
        <title>Genomic Encyclopedia of Type Strains, Phase IV (KMG-IV): sequencing the most valuable type-strain genomes for metagenomic binning, comparative biology and taxonomic classification.</title>
        <authorList>
            <person name="Goeker M."/>
        </authorList>
    </citation>
    <scope>NUCLEOTIDE SEQUENCE [LARGE SCALE GENOMIC DNA]</scope>
    <source>
        <strain evidence="4 5">DSM 102044</strain>
    </source>
</reference>
<comment type="caution">
    <text evidence="4">The sequence shown here is derived from an EMBL/GenBank/DDBJ whole genome shotgun (WGS) entry which is preliminary data.</text>
</comment>
<evidence type="ECO:0000256" key="1">
    <source>
        <dbReference type="ARBA" id="ARBA00022729"/>
    </source>
</evidence>
<dbReference type="InterPro" id="IPR012334">
    <property type="entry name" value="Pectin_lyas_fold"/>
</dbReference>
<evidence type="ECO:0000259" key="3">
    <source>
        <dbReference type="Pfam" id="PF05426"/>
    </source>
</evidence>
<dbReference type="Gene3D" id="2.160.20.10">
    <property type="entry name" value="Single-stranded right-handed beta-helix, Pectin lyase-like"/>
    <property type="match status" value="1"/>
</dbReference>
<evidence type="ECO:0000256" key="2">
    <source>
        <dbReference type="ARBA" id="ARBA00023239"/>
    </source>
</evidence>
<dbReference type="InterPro" id="IPR008929">
    <property type="entry name" value="Chondroitin_lyas"/>
</dbReference>
<keyword evidence="2" id="KW-0456">Lyase</keyword>
<keyword evidence="5" id="KW-1185">Reference proteome</keyword>
<dbReference type="SUPFAM" id="SSF51126">
    <property type="entry name" value="Pectin lyase-like"/>
    <property type="match status" value="1"/>
</dbReference>
<keyword evidence="1" id="KW-0732">Signal</keyword>
<sequence length="894" mass="100328">MIQTIFFLVFSIGLNFSSPNSIPTSKKDLFSKEKVRVVQLAEKYKNLPPITVTSAKSPRSAGGIHDFYSEGDYWWPNPKDPEGPYIQRDGMSNPDNFTAHREAMIRLSQISGALASAYLVTNDDSYIKALAPHLRAWFIDEETKMNPNLLYGQAIKGRVTGRGIGIIDTIQLMEVAKAIEVIEDAGIIPDSEIDQMKSWFSEYLTWMTTHPYGIDERDHGNNHSVCWAMQAAVFAKLVGNEEVLNYCKEMYKSVLLPEQMAENGSFPQELKRTKPYGYSLFTLDAMATLCQVYADEPEDLFHYETADGKSLAKGVSFLYPFVADKNTWPFEKDVMYWDQWPVRHPFLLFGGLAFGQENYLELWNRLDADFETPEVIRNMPVRFPLLWVADQDNETIDSELKSKIIATGEVTYSDFGAKGDGKTDDIKAIAKAHEFANQNHLPVKADDGAVYYIGGDELTVEIQTDSDFGNATFIIDDREVQNRTAPVFLVLSSLESYSLDGIKSVKRNQEKLDLELAGPALVTLTDATTKRYIRFGPNQNSGASQTDIILVDKNGNVDENAPIIWDFDQITEMSVLPIDEKILKITGGKFITIANQEESKYNYYSRNISIQRSNVIVDGLEHRIQGEQDHGAPYGGFLAISNCTNVTVQNSILTGHKTYQTIGNAGTTVSMGSYDILVNRALNVSFINCSQTNDIDDSTFWGIMGSNYSKNLLFDKCTFSRFDAHMGVANTTIRNSTLGHMGINAIGTGTFTVENSIIRGRSLINLRSDYGSTWQGKLIIKNCTFIPNAGKTYSASLINGYNSGQHDFGYTCYMPEEILIENLKIDDSNHPENYDGPAIFGNFNSERKEDTYEEKYPYVLTKEVHLKNVSTTSGKEIRRSNNEVMFKGVKVENN</sequence>
<dbReference type="Proteomes" id="UP000588604">
    <property type="component" value="Unassembled WGS sequence"/>
</dbReference>
<dbReference type="Pfam" id="PF05426">
    <property type="entry name" value="Alginate_lyase"/>
    <property type="match status" value="1"/>
</dbReference>
<name>A0A841MJX4_9BACT</name>
<dbReference type="GO" id="GO:0016829">
    <property type="term" value="F:lyase activity"/>
    <property type="evidence" value="ECO:0007669"/>
    <property type="project" value="UniProtKB-KW"/>
</dbReference>
<dbReference type="InterPro" id="IPR008397">
    <property type="entry name" value="Alginate_lyase_dom"/>
</dbReference>
<dbReference type="RefSeq" id="WP_221444436.1">
    <property type="nucleotide sequence ID" value="NZ_JACIJO010000001.1"/>
</dbReference>
<dbReference type="AlphaFoldDB" id="A0A841MJX4"/>
<accession>A0A841MJX4</accession>
<dbReference type="Gene3D" id="1.50.10.100">
    <property type="entry name" value="Chondroitin AC/alginate lyase"/>
    <property type="match status" value="1"/>
</dbReference>
<proteinExistence type="predicted"/>
<evidence type="ECO:0000313" key="5">
    <source>
        <dbReference type="Proteomes" id="UP000588604"/>
    </source>
</evidence>
<dbReference type="InterPro" id="IPR011050">
    <property type="entry name" value="Pectin_lyase_fold/virulence"/>
</dbReference>
<organism evidence="4 5">
    <name type="scientific">Algoriphagus iocasae</name>
    <dbReference type="NCBI Taxonomy" id="1836499"/>
    <lineage>
        <taxon>Bacteria</taxon>
        <taxon>Pseudomonadati</taxon>
        <taxon>Bacteroidota</taxon>
        <taxon>Cytophagia</taxon>
        <taxon>Cytophagales</taxon>
        <taxon>Cyclobacteriaceae</taxon>
        <taxon>Algoriphagus</taxon>
    </lineage>
</organism>
<feature type="domain" description="Alginate lyase" evidence="3">
    <location>
        <begin position="51"/>
        <end position="328"/>
    </location>
</feature>
<evidence type="ECO:0000313" key="4">
    <source>
        <dbReference type="EMBL" id="MBB6325144.1"/>
    </source>
</evidence>